<dbReference type="AlphaFoldDB" id="A0A8J2PTU2"/>
<sequence>MLTGKIREVLTMRTVELSYDELRSFSKILESHRGQMHGEKVSAELLFGLRRQTVDNLKLRRMTVFDVRNSGKTTFPRLKVLSILANKYNFTIEEVTKISFKSSSKPCWSRVGLVGAIMGRQFRYDDLVFRYFISYKIIYHKDAARESKSLENLLEGKYEIYCIDWKFISFNFTHHTLRNNPFGSVTILEEQELLLNNLRIINSSQEVHTITSSSSHALIKETSSIPIFARLLAKEFRQNYYSTSKSFFST</sequence>
<evidence type="ECO:0000313" key="1">
    <source>
        <dbReference type="EMBL" id="CAG7827681.1"/>
    </source>
</evidence>
<organism evidence="1 2">
    <name type="scientific">Allacma fusca</name>
    <dbReference type="NCBI Taxonomy" id="39272"/>
    <lineage>
        <taxon>Eukaryota</taxon>
        <taxon>Metazoa</taxon>
        <taxon>Ecdysozoa</taxon>
        <taxon>Arthropoda</taxon>
        <taxon>Hexapoda</taxon>
        <taxon>Collembola</taxon>
        <taxon>Symphypleona</taxon>
        <taxon>Sminthuridae</taxon>
        <taxon>Allacma</taxon>
    </lineage>
</organism>
<dbReference type="Proteomes" id="UP000708208">
    <property type="component" value="Unassembled WGS sequence"/>
</dbReference>
<protein>
    <submittedName>
        <fullName evidence="1">Uncharacterized protein</fullName>
    </submittedName>
</protein>
<feature type="non-terminal residue" evidence="1">
    <location>
        <position position="1"/>
    </location>
</feature>
<reference evidence="1" key="1">
    <citation type="submission" date="2021-06" db="EMBL/GenBank/DDBJ databases">
        <authorList>
            <person name="Hodson N. C."/>
            <person name="Mongue J. A."/>
            <person name="Jaron S. K."/>
        </authorList>
    </citation>
    <scope>NUCLEOTIDE SEQUENCE</scope>
</reference>
<name>A0A8J2PTU2_9HEXA</name>
<proteinExistence type="predicted"/>
<evidence type="ECO:0000313" key="2">
    <source>
        <dbReference type="Proteomes" id="UP000708208"/>
    </source>
</evidence>
<accession>A0A8J2PTU2</accession>
<comment type="caution">
    <text evidence="1">The sequence shown here is derived from an EMBL/GenBank/DDBJ whole genome shotgun (WGS) entry which is preliminary data.</text>
</comment>
<dbReference type="EMBL" id="CAJVCH010544515">
    <property type="protein sequence ID" value="CAG7827681.1"/>
    <property type="molecule type" value="Genomic_DNA"/>
</dbReference>
<keyword evidence="2" id="KW-1185">Reference proteome</keyword>
<gene>
    <name evidence="1" type="ORF">AFUS01_LOCUS37656</name>
</gene>